<evidence type="ECO:0000256" key="2">
    <source>
        <dbReference type="SAM" id="Coils"/>
    </source>
</evidence>
<feature type="compositionally biased region" description="Basic and acidic residues" evidence="3">
    <location>
        <begin position="763"/>
        <end position="798"/>
    </location>
</feature>
<feature type="compositionally biased region" description="Pro residues" evidence="3">
    <location>
        <begin position="753"/>
        <end position="762"/>
    </location>
</feature>
<sequence length="1184" mass="129207">MDGKVRQSRRSRSQRDRVRRREAAAREARNQSPSSGSEREPSPGKENTSQNCAHPRGAATAVAAATAAPRNARPPRRRRRESSSQEEELIDGFAIASFSTLEALEKDMALKPQERKEKWERPASKKARESENCPSAEPSENGHGPREPGNSEREAERASDRAKKKIPFQLSTQMKVPSSKSGSRNSEEDSVREATSSQWSSSRDQLSDSSAQAFSGRGYSCDSESDIDDKASVGSEKLFAPAASKGFSLSEKPETKAPVGPKVSGLERSRELSTDTPFLPPVPSPPAPTVTTVPIGAPSSTRASPLVKKEAPPPPRLTPQPQQVQPAPPQPRAPPPAHVGPPLGTYPSHPPATHNGLHSLSRSSSASSAASLGLPKHVALSPHGPGPALPLSISNLATSHFALRSQAQHQHHAAAMFAAPPTLPPPPSLPTNSLVIPGHPADHELLRKELNTRFLVQSSERPGASGGPGSPLRAEFHQHQHTHQHIHQYTFAPFPPGPASTPPLLSPSAPAPAPFDKYAPKLDSPYFRHSNVSFFPSYPPAMPGMAPLLAHSGPFGSLQGAFQPKTSNPIDVASRPSTVHHALLQKTPGVSDPYRTQVRKPGKWCAVHVQIAWQIYHHQQKIKQMHLDPHKLEIGGKLDLFSRPPAPGVFPGFHYPQDLARPLFSTTGAAQAATAPFGPSPHHSSFLPTSHLTDPFSRSSTFSGLGNLGSNAFGGLGSHALAHNSIFAHKETPTLQNFNHPHEPWNRLHRTPPSFPTPPHWPKPGDPERSSSLSNHDRDRDPEKGKEERDRDIMDKSRHSNRSSPASAPVTHQISNLIRSNSQTSIDPSRPAGLGERELPERLRDAPLPEHKVKESRSPMKEAPSLEKRPSEDSGKPIIQSVSPYSKPSLSESLKLSGLLTTKELERNPEPLSDLSKIKNDVKVKEERKEDGDVLVVGSEPSREPPAAPSLHGLPLTHSMATSVPLAMGGVHPISSVNVLDRSRVMTPLMGMSPLTGRERLPHPGFSWDPLRDPLRDAYRSLDLHRRMDLQLRSDPLHRIPAGSTFYDHERPYRDREPHDYTPESLLEARREHQERERLQLREELERARAHHLHPPPIDGHLAHVPSFMPHLSGMHYPRLSPSASALHNGILNRTPPTAALSAPPPLVPASGARPASPRRTTPLTTSEARDYSPSRNPKEVEAR</sequence>
<keyword evidence="1" id="KW-0597">Phosphoprotein</keyword>
<feature type="compositionally biased region" description="Pro residues" evidence="3">
    <location>
        <begin position="326"/>
        <end position="339"/>
    </location>
</feature>
<dbReference type="AlphaFoldDB" id="A0A6P5LUK6"/>
<dbReference type="KEGG" id="pcw:110220316"/>
<feature type="compositionally biased region" description="Low complexity" evidence="3">
    <location>
        <begin position="196"/>
        <end position="210"/>
    </location>
</feature>
<dbReference type="Proteomes" id="UP000515140">
    <property type="component" value="Unplaced"/>
</dbReference>
<feature type="compositionally biased region" description="Polar residues" evidence="3">
    <location>
        <begin position="682"/>
        <end position="691"/>
    </location>
</feature>
<keyword evidence="2" id="KW-0175">Coiled coil</keyword>
<proteinExistence type="predicted"/>
<evidence type="ECO:0000313" key="4">
    <source>
        <dbReference type="Proteomes" id="UP000515140"/>
    </source>
</evidence>
<feature type="region of interest" description="Disordered" evidence="3">
    <location>
        <begin position="735"/>
        <end position="891"/>
    </location>
</feature>
<feature type="compositionally biased region" description="Basic and acidic residues" evidence="3">
    <location>
        <begin position="143"/>
        <end position="161"/>
    </location>
</feature>
<feature type="region of interest" description="Disordered" evidence="3">
    <location>
        <begin position="1"/>
        <end position="229"/>
    </location>
</feature>
<dbReference type="FunCoup" id="A0A6P5LUK6">
    <property type="interactions" value="475"/>
</dbReference>
<evidence type="ECO:0000256" key="3">
    <source>
        <dbReference type="SAM" id="MobiDB-lite"/>
    </source>
</evidence>
<dbReference type="Pfam" id="PF15336">
    <property type="entry name" value="Auts2"/>
    <property type="match status" value="1"/>
</dbReference>
<dbReference type="PRINTS" id="PR02044">
    <property type="entry name" value="FIBROSIN1LPF"/>
</dbReference>
<keyword evidence="4" id="KW-1185">Reference proteome</keyword>
<dbReference type="CTD" id="57666"/>
<feature type="compositionally biased region" description="Polar residues" evidence="3">
    <location>
        <begin position="802"/>
        <end position="827"/>
    </location>
</feature>
<feature type="compositionally biased region" description="Basic residues" evidence="3">
    <location>
        <begin position="1"/>
        <end position="12"/>
    </location>
</feature>
<name>A0A6P5LUK6_PHACI</name>
<dbReference type="PANTHER" id="PTHR14429:SF20">
    <property type="entry name" value="FIBROSIN-1-LIKE PROTEIN"/>
    <property type="match status" value="1"/>
</dbReference>
<feature type="region of interest" description="Disordered" evidence="3">
    <location>
        <begin position="671"/>
        <end position="691"/>
    </location>
</feature>
<feature type="compositionally biased region" description="Basic and acidic residues" evidence="3">
    <location>
        <begin position="103"/>
        <end position="131"/>
    </location>
</feature>
<feature type="coiled-coil region" evidence="2">
    <location>
        <begin position="1064"/>
        <end position="1091"/>
    </location>
</feature>
<reference evidence="5" key="1">
    <citation type="submission" date="2025-08" db="UniProtKB">
        <authorList>
            <consortium name="RefSeq"/>
        </authorList>
    </citation>
    <scope>IDENTIFICATION</scope>
    <source>
        <tissue evidence="5">Spleen</tissue>
    </source>
</reference>
<evidence type="ECO:0000256" key="1">
    <source>
        <dbReference type="ARBA" id="ARBA00022553"/>
    </source>
</evidence>
<dbReference type="InterPro" id="IPR023246">
    <property type="entry name" value="AUTS2"/>
</dbReference>
<feature type="compositionally biased region" description="Basic and acidic residues" evidence="3">
    <location>
        <begin position="1168"/>
        <end position="1184"/>
    </location>
</feature>
<evidence type="ECO:0000313" key="5">
    <source>
        <dbReference type="RefSeq" id="XP_020859974.1"/>
    </source>
</evidence>
<feature type="region of interest" description="Disordered" evidence="3">
    <location>
        <begin position="1128"/>
        <end position="1184"/>
    </location>
</feature>
<dbReference type="InParanoid" id="A0A6P5LUK6"/>
<feature type="compositionally biased region" description="Basic and acidic residues" evidence="3">
    <location>
        <begin position="835"/>
        <end position="875"/>
    </location>
</feature>
<gene>
    <name evidence="5" type="primary">FBRSL1</name>
</gene>
<organism evidence="4 5">
    <name type="scientific">Phascolarctos cinereus</name>
    <name type="common">Koala</name>
    <dbReference type="NCBI Taxonomy" id="38626"/>
    <lineage>
        <taxon>Eukaryota</taxon>
        <taxon>Metazoa</taxon>
        <taxon>Chordata</taxon>
        <taxon>Craniata</taxon>
        <taxon>Vertebrata</taxon>
        <taxon>Euteleostomi</taxon>
        <taxon>Mammalia</taxon>
        <taxon>Metatheria</taxon>
        <taxon>Diprotodontia</taxon>
        <taxon>Phascolarctidae</taxon>
        <taxon>Phascolarctos</taxon>
    </lineage>
</organism>
<dbReference type="PANTHER" id="PTHR14429">
    <property type="entry name" value="FIBROSIN FAMILY MEMBER"/>
    <property type="match status" value="1"/>
</dbReference>
<feature type="compositionally biased region" description="Basic and acidic residues" evidence="3">
    <location>
        <begin position="13"/>
        <end position="29"/>
    </location>
</feature>
<feature type="compositionally biased region" description="Polar residues" evidence="3">
    <location>
        <begin position="169"/>
        <end position="184"/>
    </location>
</feature>
<feature type="compositionally biased region" description="Pro residues" evidence="3">
    <location>
        <begin position="278"/>
        <end position="288"/>
    </location>
</feature>
<protein>
    <submittedName>
        <fullName evidence="5">LOW QUALITY PROTEIN: fibrosin-1-like protein</fullName>
    </submittedName>
</protein>
<dbReference type="GeneID" id="110220316"/>
<feature type="compositionally biased region" description="Low complexity" evidence="3">
    <location>
        <begin position="53"/>
        <end position="71"/>
    </location>
</feature>
<dbReference type="RefSeq" id="XP_020859974.1">
    <property type="nucleotide sequence ID" value="XM_021004315.1"/>
</dbReference>
<accession>A0A6P5LUK6</accession>
<feature type="region of interest" description="Disordered" evidence="3">
    <location>
        <begin position="244"/>
        <end position="364"/>
    </location>
</feature>